<accession>A0A2P2KDP6</accession>
<reference evidence="1" key="1">
    <citation type="submission" date="2018-02" db="EMBL/GenBank/DDBJ databases">
        <title>Rhizophora mucronata_Transcriptome.</title>
        <authorList>
            <person name="Meera S.P."/>
            <person name="Sreeshan A."/>
            <person name="Augustine A."/>
        </authorList>
    </citation>
    <scope>NUCLEOTIDE SEQUENCE</scope>
    <source>
        <tissue evidence="1">Leaf</tissue>
    </source>
</reference>
<proteinExistence type="predicted"/>
<name>A0A2P2KDP6_RHIMU</name>
<organism evidence="1">
    <name type="scientific">Rhizophora mucronata</name>
    <name type="common">Asiatic mangrove</name>
    <dbReference type="NCBI Taxonomy" id="61149"/>
    <lineage>
        <taxon>Eukaryota</taxon>
        <taxon>Viridiplantae</taxon>
        <taxon>Streptophyta</taxon>
        <taxon>Embryophyta</taxon>
        <taxon>Tracheophyta</taxon>
        <taxon>Spermatophyta</taxon>
        <taxon>Magnoliopsida</taxon>
        <taxon>eudicotyledons</taxon>
        <taxon>Gunneridae</taxon>
        <taxon>Pentapetalae</taxon>
        <taxon>rosids</taxon>
        <taxon>fabids</taxon>
        <taxon>Malpighiales</taxon>
        <taxon>Rhizophoraceae</taxon>
        <taxon>Rhizophora</taxon>
    </lineage>
</organism>
<sequence length="96" mass="10641">MNKLDSNTKEKYLSFLKKIEGEEEFESTSGGSPPLCEMGALENGNKGGYGNGDWLNLRKGVMRLCRHPIFQLSKPAKKIQSLGIVNKRDGIGRAWA</sequence>
<dbReference type="AlphaFoldDB" id="A0A2P2KDP6"/>
<evidence type="ECO:0000313" key="1">
    <source>
        <dbReference type="EMBL" id="MBX03855.1"/>
    </source>
</evidence>
<protein>
    <submittedName>
        <fullName evidence="1">Rho GTPase-activating protein 3-like isoform X1</fullName>
    </submittedName>
</protein>
<dbReference type="EMBL" id="GGEC01023371">
    <property type="protein sequence ID" value="MBX03855.1"/>
    <property type="molecule type" value="Transcribed_RNA"/>
</dbReference>